<sequence>MDLLRDNFLKLSPQMQEAVLNTAGLPTPEGETRNLDNPPNGNKYVIALVSVSLFLTLTLGLLRMWVRTIQVKKWNIEDYLGFAAYGPYAGSVWVMVSCMHTGGFLVHQWNVRIGDLLDILYVGSPPSWLPRCPHGPCILIILRICYVLVMILAKSAIILEWTRIFVPRGTRNKFFWFSRAMLVFNIVAYVVLTIFSLISCVPIQKRWKPWVDGKCFWSAKSLDVTTAWVNLFIDVFILVLPQRIIWTLQLNTGRKIGISVIFSVGLIAVACAAGRTWSNMSLDYAGDTSYDASVNTIWGWSELTCVLIVFYAPGAAKAFTKQGVFHGMLSSLRSWRRLDGSKQSNYQSADSKGYPPVDTSSSQNLTATEMEVMRSRGRHRDTEAGFGDLGSGHGITRITKLETRVRSASNTSTDPVIEHQHPWMGDRR</sequence>
<feature type="compositionally biased region" description="Basic and acidic residues" evidence="6">
    <location>
        <begin position="416"/>
        <end position="428"/>
    </location>
</feature>
<dbReference type="PANTHER" id="PTHR33048:SF47">
    <property type="entry name" value="INTEGRAL MEMBRANE PROTEIN-RELATED"/>
    <property type="match status" value="1"/>
</dbReference>
<comment type="similarity">
    <text evidence="5">Belongs to the SAT4 family.</text>
</comment>
<dbReference type="InterPro" id="IPR052337">
    <property type="entry name" value="SAT4-like"/>
</dbReference>
<evidence type="ECO:0000256" key="1">
    <source>
        <dbReference type="ARBA" id="ARBA00004141"/>
    </source>
</evidence>
<feature type="transmembrane region" description="Helical" evidence="7">
    <location>
        <begin position="297"/>
        <end position="319"/>
    </location>
</feature>
<reference evidence="9 10" key="1">
    <citation type="submission" date="2019-06" db="EMBL/GenBank/DDBJ databases">
        <authorList>
            <person name="Broberg M."/>
        </authorList>
    </citation>
    <scope>NUCLEOTIDE SEQUENCE [LARGE SCALE GENOMIC DNA]</scope>
</reference>
<protein>
    <recommendedName>
        <fullName evidence="8">Rhodopsin domain-containing protein</fullName>
    </recommendedName>
</protein>
<feature type="transmembrane region" description="Helical" evidence="7">
    <location>
        <begin position="78"/>
        <end position="96"/>
    </location>
</feature>
<feature type="region of interest" description="Disordered" evidence="6">
    <location>
        <begin position="343"/>
        <end position="366"/>
    </location>
</feature>
<evidence type="ECO:0000259" key="8">
    <source>
        <dbReference type="Pfam" id="PF20684"/>
    </source>
</evidence>
<comment type="caution">
    <text evidence="9">The sequence shown here is derived from an EMBL/GenBank/DDBJ whole genome shotgun (WGS) entry which is preliminary data.</text>
</comment>
<feature type="transmembrane region" description="Helical" evidence="7">
    <location>
        <begin position="224"/>
        <end position="244"/>
    </location>
</feature>
<accession>A0ABY6UWK3</accession>
<evidence type="ECO:0000313" key="10">
    <source>
        <dbReference type="Proteomes" id="UP000766486"/>
    </source>
</evidence>
<evidence type="ECO:0000313" key="9">
    <source>
        <dbReference type="EMBL" id="VUC34352.1"/>
    </source>
</evidence>
<evidence type="ECO:0000256" key="7">
    <source>
        <dbReference type="SAM" id="Phobius"/>
    </source>
</evidence>
<comment type="subcellular location">
    <subcellularLocation>
        <location evidence="1">Membrane</location>
        <topology evidence="1">Multi-pass membrane protein</topology>
    </subcellularLocation>
</comment>
<feature type="domain" description="Rhodopsin" evidence="8">
    <location>
        <begin position="62"/>
        <end position="310"/>
    </location>
</feature>
<evidence type="ECO:0000256" key="3">
    <source>
        <dbReference type="ARBA" id="ARBA00022989"/>
    </source>
</evidence>
<feature type="transmembrane region" description="Helical" evidence="7">
    <location>
        <begin position="256"/>
        <end position="277"/>
    </location>
</feature>
<evidence type="ECO:0000256" key="5">
    <source>
        <dbReference type="ARBA" id="ARBA00038359"/>
    </source>
</evidence>
<feature type="transmembrane region" description="Helical" evidence="7">
    <location>
        <begin position="44"/>
        <end position="66"/>
    </location>
</feature>
<dbReference type="EMBL" id="CABFNS010000882">
    <property type="protein sequence ID" value="VUC34352.1"/>
    <property type="molecule type" value="Genomic_DNA"/>
</dbReference>
<proteinExistence type="inferred from homology"/>
<evidence type="ECO:0000256" key="4">
    <source>
        <dbReference type="ARBA" id="ARBA00023136"/>
    </source>
</evidence>
<feature type="transmembrane region" description="Helical" evidence="7">
    <location>
        <begin position="180"/>
        <end position="204"/>
    </location>
</feature>
<evidence type="ECO:0000256" key="2">
    <source>
        <dbReference type="ARBA" id="ARBA00022692"/>
    </source>
</evidence>
<dbReference type="InterPro" id="IPR049326">
    <property type="entry name" value="Rhodopsin_dom_fungi"/>
</dbReference>
<feature type="transmembrane region" description="Helical" evidence="7">
    <location>
        <begin position="138"/>
        <end position="159"/>
    </location>
</feature>
<dbReference type="PANTHER" id="PTHR33048">
    <property type="entry name" value="PTH11-LIKE INTEGRAL MEMBRANE PROTEIN (AFU_ORTHOLOGUE AFUA_5G11245)"/>
    <property type="match status" value="1"/>
</dbReference>
<feature type="region of interest" description="Disordered" evidence="6">
    <location>
        <begin position="404"/>
        <end position="428"/>
    </location>
</feature>
<name>A0ABY6UWK3_BIOOC</name>
<dbReference type="Proteomes" id="UP000766486">
    <property type="component" value="Unassembled WGS sequence"/>
</dbReference>
<organism evidence="9 10">
    <name type="scientific">Bionectria ochroleuca</name>
    <name type="common">Gliocladium roseum</name>
    <dbReference type="NCBI Taxonomy" id="29856"/>
    <lineage>
        <taxon>Eukaryota</taxon>
        <taxon>Fungi</taxon>
        <taxon>Dikarya</taxon>
        <taxon>Ascomycota</taxon>
        <taxon>Pezizomycotina</taxon>
        <taxon>Sordariomycetes</taxon>
        <taxon>Hypocreomycetidae</taxon>
        <taxon>Hypocreales</taxon>
        <taxon>Bionectriaceae</taxon>
        <taxon>Clonostachys</taxon>
    </lineage>
</organism>
<gene>
    <name evidence="9" type="ORF">CLO192961_LOCUS380534</name>
</gene>
<keyword evidence="2 7" id="KW-0812">Transmembrane</keyword>
<dbReference type="Pfam" id="PF20684">
    <property type="entry name" value="Fung_rhodopsin"/>
    <property type="match status" value="1"/>
</dbReference>
<evidence type="ECO:0000256" key="6">
    <source>
        <dbReference type="SAM" id="MobiDB-lite"/>
    </source>
</evidence>
<keyword evidence="4 7" id="KW-0472">Membrane</keyword>
<keyword evidence="10" id="KW-1185">Reference proteome</keyword>
<keyword evidence="3 7" id="KW-1133">Transmembrane helix</keyword>